<evidence type="ECO:0000313" key="1">
    <source>
        <dbReference type="EMBL" id="CAK0809880.1"/>
    </source>
</evidence>
<reference evidence="1" key="1">
    <citation type="submission" date="2023-10" db="EMBL/GenBank/DDBJ databases">
        <authorList>
            <person name="Chen Y."/>
            <person name="Shah S."/>
            <person name="Dougan E. K."/>
            <person name="Thang M."/>
            <person name="Chan C."/>
        </authorList>
    </citation>
    <scope>NUCLEOTIDE SEQUENCE [LARGE SCALE GENOMIC DNA]</scope>
</reference>
<proteinExistence type="predicted"/>
<gene>
    <name evidence="1" type="ORF">PCOR1329_LOCUS15010</name>
</gene>
<feature type="non-terminal residue" evidence="1">
    <location>
        <position position="1"/>
    </location>
</feature>
<protein>
    <submittedName>
        <fullName evidence="1">Uncharacterized protein</fullName>
    </submittedName>
</protein>
<comment type="caution">
    <text evidence="1">The sequence shown here is derived from an EMBL/GenBank/DDBJ whole genome shotgun (WGS) entry which is preliminary data.</text>
</comment>
<name>A0ABN9QZS4_9DINO</name>
<dbReference type="Proteomes" id="UP001189429">
    <property type="component" value="Unassembled WGS sequence"/>
</dbReference>
<feature type="non-terminal residue" evidence="1">
    <location>
        <position position="259"/>
    </location>
</feature>
<dbReference type="EMBL" id="CAUYUJ010004511">
    <property type="protein sequence ID" value="CAK0809880.1"/>
    <property type="molecule type" value="Genomic_DNA"/>
</dbReference>
<keyword evidence="2" id="KW-1185">Reference proteome</keyword>
<sequence length="259" mass="28703">APGGAGAAEQLCFKATEWVEISDRDARAYWQPATGVTRVDVPPATRVAWRYVREPQSVIPHYVHVRTGALLRELPLRGDPASRLPEVARSAWVERQAYEGGRQWTYYFNLHTLDLVSHQLPAGHTTVRGPWEAPPPRLAPRLSEHVKSPGGRYLQVGAPVQLLDLCSGRHLNGQAANVLKLCGEKVIVQLPRELGGRMFAVPWGCARPLQEGAIVELRGLKENHEFNGRRGTVRSAGYLDGQGYTVRLDDGTQHTVDCR</sequence>
<organism evidence="1 2">
    <name type="scientific">Prorocentrum cordatum</name>
    <dbReference type="NCBI Taxonomy" id="2364126"/>
    <lineage>
        <taxon>Eukaryota</taxon>
        <taxon>Sar</taxon>
        <taxon>Alveolata</taxon>
        <taxon>Dinophyceae</taxon>
        <taxon>Prorocentrales</taxon>
        <taxon>Prorocentraceae</taxon>
        <taxon>Prorocentrum</taxon>
    </lineage>
</organism>
<evidence type="ECO:0000313" key="2">
    <source>
        <dbReference type="Proteomes" id="UP001189429"/>
    </source>
</evidence>
<accession>A0ABN9QZS4</accession>